<evidence type="ECO:0000313" key="1">
    <source>
        <dbReference type="EMBL" id="RPA64972.1"/>
    </source>
</evidence>
<protein>
    <submittedName>
        <fullName evidence="1">DUF2187 domain-containing protein</fullName>
    </submittedName>
</protein>
<dbReference type="OrthoDB" id="2157040at2"/>
<gene>
    <name evidence="1" type="ORF">EF384_00735</name>
</gene>
<sequence length="113" mass="13077">MSIKVTDEMQVLVGTELRRGTSKSRIASLLDLPYDEAVEVINVVKDSVRPDIGDEIRFTFRERKMVGQIEKLLTNSAVVKIYWEYSDEEMREICESKTIVNFKDIDEYVKVPS</sequence>
<dbReference type="AlphaFoldDB" id="A0A3N4GQ58"/>
<proteinExistence type="predicted"/>
<reference evidence="1 2" key="1">
    <citation type="submission" date="2018-11" db="EMBL/GenBank/DDBJ databases">
        <title>Aerococcus sp. SJQ22, whole genome shotgun sequence.</title>
        <authorList>
            <person name="Sun L."/>
            <person name="Gao X."/>
            <person name="Chen W."/>
            <person name="Huang K."/>
        </authorList>
    </citation>
    <scope>NUCLEOTIDE SEQUENCE [LARGE SCALE GENOMIC DNA]</scope>
    <source>
        <strain evidence="1 2">SJQ22</strain>
    </source>
</reference>
<keyword evidence="2" id="KW-1185">Reference proteome</keyword>
<dbReference type="EMBL" id="RKMG01000002">
    <property type="protein sequence ID" value="RPA64972.1"/>
    <property type="molecule type" value="Genomic_DNA"/>
</dbReference>
<dbReference type="RefSeq" id="WP_123779079.1">
    <property type="nucleotide sequence ID" value="NZ_RKMG01000002.1"/>
</dbReference>
<evidence type="ECO:0000313" key="2">
    <source>
        <dbReference type="Proteomes" id="UP000273977"/>
    </source>
</evidence>
<name>A0A3N4GQ58_9LACT</name>
<dbReference type="Proteomes" id="UP000273977">
    <property type="component" value="Unassembled WGS sequence"/>
</dbReference>
<organism evidence="1 2">
    <name type="scientific">Aerococcus agrisoli</name>
    <dbReference type="NCBI Taxonomy" id="2487350"/>
    <lineage>
        <taxon>Bacteria</taxon>
        <taxon>Bacillati</taxon>
        <taxon>Bacillota</taxon>
        <taxon>Bacilli</taxon>
        <taxon>Lactobacillales</taxon>
        <taxon>Aerococcaceae</taxon>
        <taxon>Aerococcus</taxon>
    </lineage>
</organism>
<accession>A0A3N4GQ58</accession>
<comment type="caution">
    <text evidence="1">The sequence shown here is derived from an EMBL/GenBank/DDBJ whole genome shotgun (WGS) entry which is preliminary data.</text>
</comment>